<name>A0A6M8EJS1_9BACT</name>
<dbReference type="PIRSF" id="PIRSF003128">
    <property type="entry name" value="RecN"/>
    <property type="match status" value="1"/>
</dbReference>
<dbReference type="EMBL" id="CP042652">
    <property type="protein sequence ID" value="QKE29566.1"/>
    <property type="molecule type" value="Genomic_DNA"/>
</dbReference>
<dbReference type="GO" id="GO:0006310">
    <property type="term" value="P:DNA recombination"/>
    <property type="evidence" value="ECO:0007669"/>
    <property type="project" value="InterPro"/>
</dbReference>
<comment type="function">
    <text evidence="1 9">May be involved in recombinational repair of damaged DNA.</text>
</comment>
<keyword evidence="6" id="KW-0067">ATP-binding</keyword>
<dbReference type="Gene3D" id="3.40.50.300">
    <property type="entry name" value="P-loop containing nucleotide triphosphate hydrolases"/>
    <property type="match status" value="2"/>
</dbReference>
<evidence type="ECO:0000313" key="12">
    <source>
        <dbReference type="EMBL" id="QKE29566.1"/>
    </source>
</evidence>
<dbReference type="GO" id="GO:0016887">
    <property type="term" value="F:ATP hydrolysis activity"/>
    <property type="evidence" value="ECO:0007669"/>
    <property type="project" value="InterPro"/>
</dbReference>
<dbReference type="InterPro" id="IPR004604">
    <property type="entry name" value="DNA_recomb/repair_RecN"/>
</dbReference>
<feature type="coiled-coil region" evidence="10">
    <location>
        <begin position="294"/>
        <end position="345"/>
    </location>
</feature>
<accession>A0A6M8EJS1</accession>
<dbReference type="InterPro" id="IPR027417">
    <property type="entry name" value="P-loop_NTPase"/>
</dbReference>
<sequence length="514" mass="59397">MGKLNLINRVYLKECLSFKEVDLEFKKGLNIFTGPSGAGKSILMQAILSLFALSEVKANLGEIQLDNLNFSDESYDISLDDDIVIKSIKKEKVRYFLNNQTISKKNLNNLSTMLIKHLNLKDTSEFDSHKLVVFLDKLSSKNKKEFVEIKSSFDTLYLDFLQIKKELKKILEDENKLEDLKEFAKFEIDKIEQINPSIDEYEELNLIKKRLSKKEKIEVAIKKASGIMEFNQNVTNALELMEVDSSFFDEAMNELNNVFEKFNDSLYELEDINIENVLDRIEKLASLQKRFGSIEECLKYKEQKKKELESYENISFQKEKLEKDYKRINEELSVLSLEISKYRKETSLILENKINEYLKFLYLSNAKIILEEKQLDNSGIDNILFELNGVSLETISSGEYNRLRLALLTSMSEFDIVDNGILFLDEIDANLSGKESDAISKVLIKLSKSYQIFAISHQPQLTSSANQHFLVDKHNGISNVKLLNEKERINEIARMISGENITSEAFEFAKNLLK</sequence>
<dbReference type="Pfam" id="PF13476">
    <property type="entry name" value="AAA_23"/>
    <property type="match status" value="1"/>
</dbReference>
<evidence type="ECO:0000256" key="2">
    <source>
        <dbReference type="ARBA" id="ARBA00009441"/>
    </source>
</evidence>
<evidence type="ECO:0000256" key="5">
    <source>
        <dbReference type="ARBA" id="ARBA00022763"/>
    </source>
</evidence>
<proteinExistence type="inferred from homology"/>
<evidence type="ECO:0000256" key="9">
    <source>
        <dbReference type="PIRNR" id="PIRNR003128"/>
    </source>
</evidence>
<protein>
    <recommendedName>
        <fullName evidence="3 9">DNA repair protein RecN</fullName>
    </recommendedName>
    <alternativeName>
        <fullName evidence="8 9">Recombination protein N</fullName>
    </alternativeName>
</protein>
<dbReference type="KEGG" id="paco:AACT_2476"/>
<dbReference type="AlphaFoldDB" id="A0A6M8EJS1"/>
<evidence type="ECO:0000313" key="13">
    <source>
        <dbReference type="Proteomes" id="UP000503483"/>
    </source>
</evidence>
<dbReference type="GO" id="GO:0043590">
    <property type="term" value="C:bacterial nucleoid"/>
    <property type="evidence" value="ECO:0007669"/>
    <property type="project" value="TreeGrafter"/>
</dbReference>
<evidence type="ECO:0000256" key="1">
    <source>
        <dbReference type="ARBA" id="ARBA00003618"/>
    </source>
</evidence>
<comment type="similarity">
    <text evidence="2 9">Belongs to the RecN family.</text>
</comment>
<reference evidence="12 13" key="1">
    <citation type="submission" date="2019-08" db="EMBL/GenBank/DDBJ databases">
        <title>Complete genome sequence of Arcobacter acticola.</title>
        <authorList>
            <person name="Miller W."/>
        </authorList>
    </citation>
    <scope>NUCLEOTIDE SEQUENCE [LARGE SCALE GENOMIC DNA]</scope>
    <source>
        <strain evidence="12 13">KCTC 52212</strain>
    </source>
</reference>
<evidence type="ECO:0000256" key="8">
    <source>
        <dbReference type="ARBA" id="ARBA00033408"/>
    </source>
</evidence>
<dbReference type="InterPro" id="IPR038729">
    <property type="entry name" value="Rad50/SbcC_AAA"/>
</dbReference>
<keyword evidence="13" id="KW-1185">Reference proteome</keyword>
<dbReference type="GO" id="GO:0006302">
    <property type="term" value="P:double-strand break repair"/>
    <property type="evidence" value="ECO:0007669"/>
    <property type="project" value="InterPro"/>
</dbReference>
<dbReference type="PANTHER" id="PTHR11059">
    <property type="entry name" value="DNA REPAIR PROTEIN RECN"/>
    <property type="match status" value="1"/>
</dbReference>
<evidence type="ECO:0000256" key="6">
    <source>
        <dbReference type="ARBA" id="ARBA00022840"/>
    </source>
</evidence>
<dbReference type="SUPFAM" id="SSF52540">
    <property type="entry name" value="P-loop containing nucleoside triphosphate hydrolases"/>
    <property type="match status" value="1"/>
</dbReference>
<gene>
    <name evidence="12" type="primary">recN</name>
    <name evidence="12" type="ORF">AACT_2476</name>
</gene>
<evidence type="ECO:0000256" key="10">
    <source>
        <dbReference type="SAM" id="Coils"/>
    </source>
</evidence>
<keyword evidence="10" id="KW-0175">Coiled coil</keyword>
<keyword evidence="5 9" id="KW-0227">DNA damage</keyword>
<evidence type="ECO:0000256" key="7">
    <source>
        <dbReference type="ARBA" id="ARBA00023204"/>
    </source>
</evidence>
<dbReference type="PANTHER" id="PTHR11059:SF0">
    <property type="entry name" value="DNA REPAIR PROTEIN RECN"/>
    <property type="match status" value="1"/>
</dbReference>
<dbReference type="GO" id="GO:0009432">
    <property type="term" value="P:SOS response"/>
    <property type="evidence" value="ECO:0007669"/>
    <property type="project" value="TreeGrafter"/>
</dbReference>
<keyword evidence="7 9" id="KW-0234">DNA repair</keyword>
<evidence type="ECO:0000256" key="4">
    <source>
        <dbReference type="ARBA" id="ARBA00022741"/>
    </source>
</evidence>
<organism evidence="12 13">
    <name type="scientific">Arcobacter acticola</name>
    <dbReference type="NCBI Taxonomy" id="1849015"/>
    <lineage>
        <taxon>Bacteria</taxon>
        <taxon>Pseudomonadati</taxon>
        <taxon>Campylobacterota</taxon>
        <taxon>Epsilonproteobacteria</taxon>
        <taxon>Campylobacterales</taxon>
        <taxon>Arcobacteraceae</taxon>
        <taxon>Arcobacter</taxon>
    </lineage>
</organism>
<dbReference type="GO" id="GO:0005524">
    <property type="term" value="F:ATP binding"/>
    <property type="evidence" value="ECO:0007669"/>
    <property type="project" value="UniProtKB-KW"/>
</dbReference>
<feature type="domain" description="Rad50/SbcC-type AAA" evidence="11">
    <location>
        <begin position="9"/>
        <end position="223"/>
    </location>
</feature>
<evidence type="ECO:0000256" key="3">
    <source>
        <dbReference type="ARBA" id="ARBA00021315"/>
    </source>
</evidence>
<keyword evidence="4" id="KW-0547">Nucleotide-binding</keyword>
<dbReference type="Proteomes" id="UP000503483">
    <property type="component" value="Chromosome"/>
</dbReference>
<evidence type="ECO:0000259" key="11">
    <source>
        <dbReference type="Pfam" id="PF13476"/>
    </source>
</evidence>